<dbReference type="EMBL" id="BRZM01000011">
    <property type="protein sequence ID" value="GLD51608.1"/>
    <property type="molecule type" value="Genomic_DNA"/>
</dbReference>
<dbReference type="Pfam" id="PF00658">
    <property type="entry name" value="MLLE"/>
    <property type="match status" value="3"/>
</dbReference>
<evidence type="ECO:0000259" key="1">
    <source>
        <dbReference type="PROSITE" id="PS51309"/>
    </source>
</evidence>
<dbReference type="Proteomes" id="UP001279410">
    <property type="component" value="Unassembled WGS sequence"/>
</dbReference>
<sequence>MDEEEDLETLGEQLYTRIYPKHKDTAGKLTGMLLELPGPVLSQMLQDEAMLTAAVEKALRTLQLEKEPSRVTCKDEDDVSMSSDSLGEQLFELVDIYNTGHSQKITGMLLEQHKEAVLNLLSDPKLLEEQVTLALKTLKEQNEETDISDSSDADDTEKLGEKLFSLVEEMDPLHANDITGMLLEMDTAALQQLLSDHTMLEIKGQHTSASVKCKIKQYQCCCIWELDLQTKTSESLLPDENSVLAVLEDLLEEKLKPNLDERP</sequence>
<feature type="domain" description="PABC" evidence="1">
    <location>
        <begin position="139"/>
        <end position="216"/>
    </location>
</feature>
<dbReference type="GO" id="GO:0000209">
    <property type="term" value="P:protein polyubiquitination"/>
    <property type="evidence" value="ECO:0007669"/>
    <property type="project" value="TreeGrafter"/>
</dbReference>
<dbReference type="InterPro" id="IPR036053">
    <property type="entry name" value="PABP-dom"/>
</dbReference>
<evidence type="ECO:0000313" key="2">
    <source>
        <dbReference type="EMBL" id="GLD51608.1"/>
    </source>
</evidence>
<reference evidence="2" key="1">
    <citation type="submission" date="2022-08" db="EMBL/GenBank/DDBJ databases">
        <title>Genome sequencing of akame (Lates japonicus).</title>
        <authorList>
            <person name="Hashiguchi Y."/>
            <person name="Takahashi H."/>
        </authorList>
    </citation>
    <scope>NUCLEOTIDE SEQUENCE</scope>
    <source>
        <strain evidence="2">Kochi</strain>
    </source>
</reference>
<dbReference type="GO" id="GO:0090263">
    <property type="term" value="P:positive regulation of canonical Wnt signaling pathway"/>
    <property type="evidence" value="ECO:0007669"/>
    <property type="project" value="TreeGrafter"/>
</dbReference>
<dbReference type="SUPFAM" id="SSF63570">
    <property type="entry name" value="PABC (PABP) domain"/>
    <property type="match status" value="3"/>
</dbReference>
<dbReference type="PANTHER" id="PTHR46276:SF1">
    <property type="entry name" value="E3 UBIQUITIN-PROTEIN LIGASE UBR5"/>
    <property type="match status" value="1"/>
</dbReference>
<dbReference type="PROSITE" id="PS51309">
    <property type="entry name" value="PABC"/>
    <property type="match status" value="2"/>
</dbReference>
<name>A0AAD3MCS5_LATJO</name>
<dbReference type="Gene3D" id="1.10.1900.10">
    <property type="entry name" value="c-terminal domain of poly(a) binding protein"/>
    <property type="match status" value="3"/>
</dbReference>
<dbReference type="SMART" id="SM00517">
    <property type="entry name" value="PolyA"/>
    <property type="match status" value="3"/>
</dbReference>
<dbReference type="InterPro" id="IPR002004">
    <property type="entry name" value="PABP_HYD_C"/>
</dbReference>
<proteinExistence type="predicted"/>
<accession>A0AAD3MCS5</accession>
<dbReference type="GO" id="GO:0005634">
    <property type="term" value="C:nucleus"/>
    <property type="evidence" value="ECO:0007669"/>
    <property type="project" value="TreeGrafter"/>
</dbReference>
<organism evidence="2 3">
    <name type="scientific">Lates japonicus</name>
    <name type="common">Japanese lates</name>
    <dbReference type="NCBI Taxonomy" id="270547"/>
    <lineage>
        <taxon>Eukaryota</taxon>
        <taxon>Metazoa</taxon>
        <taxon>Chordata</taxon>
        <taxon>Craniata</taxon>
        <taxon>Vertebrata</taxon>
        <taxon>Euteleostomi</taxon>
        <taxon>Actinopterygii</taxon>
        <taxon>Neopterygii</taxon>
        <taxon>Teleostei</taxon>
        <taxon>Neoteleostei</taxon>
        <taxon>Acanthomorphata</taxon>
        <taxon>Carangaria</taxon>
        <taxon>Carangaria incertae sedis</taxon>
        <taxon>Centropomidae</taxon>
        <taxon>Lates</taxon>
    </lineage>
</organism>
<protein>
    <recommendedName>
        <fullName evidence="1">PABC domain-containing protein</fullName>
    </recommendedName>
</protein>
<dbReference type="PANTHER" id="PTHR46276">
    <property type="entry name" value="E3 UBIQUITIN-PROTEIN LIGASE UBR5"/>
    <property type="match status" value="1"/>
</dbReference>
<dbReference type="GO" id="GO:0005737">
    <property type="term" value="C:cytoplasm"/>
    <property type="evidence" value="ECO:0007669"/>
    <property type="project" value="TreeGrafter"/>
</dbReference>
<keyword evidence="3" id="KW-1185">Reference proteome</keyword>
<feature type="domain" description="PABC" evidence="1">
    <location>
        <begin position="1"/>
        <end position="67"/>
    </location>
</feature>
<evidence type="ECO:0000313" key="3">
    <source>
        <dbReference type="Proteomes" id="UP001279410"/>
    </source>
</evidence>
<dbReference type="GO" id="GO:0034450">
    <property type="term" value="F:ubiquitin-ubiquitin ligase activity"/>
    <property type="evidence" value="ECO:0007669"/>
    <property type="project" value="TreeGrafter"/>
</dbReference>
<comment type="caution">
    <text evidence="2">The sequence shown here is derived from an EMBL/GenBank/DDBJ whole genome shotgun (WGS) entry which is preliminary data.</text>
</comment>
<gene>
    <name evidence="2" type="ORF">AKAME5_000463100</name>
</gene>
<dbReference type="GO" id="GO:0003723">
    <property type="term" value="F:RNA binding"/>
    <property type="evidence" value="ECO:0007669"/>
    <property type="project" value="InterPro"/>
</dbReference>
<dbReference type="AlphaFoldDB" id="A0AAD3MCS5"/>